<dbReference type="InterPro" id="IPR047358">
    <property type="entry name" value="MBT_dSfmbt_rpt1"/>
</dbReference>
<evidence type="ECO:0000259" key="14">
    <source>
        <dbReference type="PROSITE" id="PS50105"/>
    </source>
</evidence>
<feature type="compositionally biased region" description="Low complexity" evidence="13">
    <location>
        <begin position="602"/>
        <end position="612"/>
    </location>
</feature>
<keyword evidence="4 11" id="KW-0863">Zinc-finger</keyword>
<dbReference type="GO" id="GO:0003677">
    <property type="term" value="F:DNA binding"/>
    <property type="evidence" value="ECO:0007669"/>
    <property type="project" value="UniProtKB-KW"/>
</dbReference>
<dbReference type="CDD" id="cd20119">
    <property type="entry name" value="MBT_dSfmbt_rpt1"/>
    <property type="match status" value="1"/>
</dbReference>
<evidence type="ECO:0000256" key="2">
    <source>
        <dbReference type="ARBA" id="ARBA00022723"/>
    </source>
</evidence>
<keyword evidence="7" id="KW-0805">Transcription regulation</keyword>
<feature type="domain" description="FCS-type" evidence="15">
    <location>
        <begin position="1"/>
        <end position="34"/>
    </location>
</feature>
<dbReference type="AlphaFoldDB" id="A0A9Q0S7J1"/>
<dbReference type="PROSITE" id="PS51024">
    <property type="entry name" value="ZF_FCS"/>
    <property type="match status" value="1"/>
</dbReference>
<keyword evidence="6" id="KW-0156">Chromatin regulator</keyword>
<dbReference type="OrthoDB" id="5800688at2759"/>
<gene>
    <name evidence="16" type="primary">Sfmbt_0</name>
    <name evidence="16" type="ORF">Bhyg_02190</name>
</gene>
<dbReference type="SMART" id="SM00454">
    <property type="entry name" value="SAM"/>
    <property type="match status" value="1"/>
</dbReference>
<reference evidence="16" key="1">
    <citation type="submission" date="2022-07" db="EMBL/GenBank/DDBJ databases">
        <authorList>
            <person name="Trinca V."/>
            <person name="Uliana J.V.C."/>
            <person name="Torres T.T."/>
            <person name="Ward R.J."/>
            <person name="Monesi N."/>
        </authorList>
    </citation>
    <scope>NUCLEOTIDE SEQUENCE</scope>
    <source>
        <strain evidence="16">HSMRA1968</strain>
        <tissue evidence="16">Whole embryos</tissue>
    </source>
</reference>
<evidence type="ECO:0000313" key="16">
    <source>
        <dbReference type="EMBL" id="KAJ6646973.1"/>
    </source>
</evidence>
<comment type="caution">
    <text evidence="16">The sequence shown here is derived from an EMBL/GenBank/DDBJ whole genome shotgun (WGS) entry which is preliminary data.</text>
</comment>
<evidence type="ECO:0000256" key="11">
    <source>
        <dbReference type="PROSITE-ProRule" id="PRU00367"/>
    </source>
</evidence>
<evidence type="ECO:0000256" key="1">
    <source>
        <dbReference type="ARBA" id="ARBA00004123"/>
    </source>
</evidence>
<feature type="repeat" description="MBT" evidence="12">
    <location>
        <begin position="362"/>
        <end position="472"/>
    </location>
</feature>
<dbReference type="InterPro" id="IPR012313">
    <property type="entry name" value="Znf_FCS"/>
</dbReference>
<keyword evidence="3" id="KW-0677">Repeat</keyword>
<dbReference type="Proteomes" id="UP001151699">
    <property type="component" value="Chromosome A"/>
</dbReference>
<dbReference type="PROSITE" id="PS50105">
    <property type="entry name" value="SAM_DOMAIN"/>
    <property type="match status" value="1"/>
</dbReference>
<evidence type="ECO:0000256" key="10">
    <source>
        <dbReference type="ARBA" id="ARBA00023242"/>
    </source>
</evidence>
<dbReference type="PANTHER" id="PTHR12247">
    <property type="entry name" value="POLYCOMB GROUP PROTEIN"/>
    <property type="match status" value="1"/>
</dbReference>
<dbReference type="Gene3D" id="3.30.60.160">
    <property type="match status" value="1"/>
</dbReference>
<dbReference type="SMART" id="SM00561">
    <property type="entry name" value="MBT"/>
    <property type="match status" value="4"/>
</dbReference>
<keyword evidence="9" id="KW-0804">Transcription</keyword>
<feature type="repeat" description="MBT" evidence="12">
    <location>
        <begin position="480"/>
        <end position="576"/>
    </location>
</feature>
<keyword evidence="10" id="KW-0539">Nucleus</keyword>
<dbReference type="InterPro" id="IPR050548">
    <property type="entry name" value="PcG_chromatin_remod_factors"/>
</dbReference>
<dbReference type="GO" id="GO:0008270">
    <property type="term" value="F:zinc ion binding"/>
    <property type="evidence" value="ECO:0007669"/>
    <property type="project" value="UniProtKB-KW"/>
</dbReference>
<dbReference type="SUPFAM" id="SSF63748">
    <property type="entry name" value="Tudor/PWWP/MBT"/>
    <property type="match status" value="4"/>
</dbReference>
<keyword evidence="2" id="KW-0479">Metal-binding</keyword>
<dbReference type="InterPro" id="IPR001660">
    <property type="entry name" value="SAM"/>
</dbReference>
<dbReference type="GO" id="GO:0045892">
    <property type="term" value="P:negative regulation of DNA-templated transcription"/>
    <property type="evidence" value="ECO:0007669"/>
    <property type="project" value="TreeGrafter"/>
</dbReference>
<evidence type="ECO:0000256" key="5">
    <source>
        <dbReference type="ARBA" id="ARBA00022833"/>
    </source>
</evidence>
<evidence type="ECO:0000256" key="8">
    <source>
        <dbReference type="ARBA" id="ARBA00023125"/>
    </source>
</evidence>
<evidence type="ECO:0000256" key="7">
    <source>
        <dbReference type="ARBA" id="ARBA00023015"/>
    </source>
</evidence>
<keyword evidence="8" id="KW-0238">DNA-binding</keyword>
<evidence type="ECO:0000256" key="4">
    <source>
        <dbReference type="ARBA" id="ARBA00022771"/>
    </source>
</evidence>
<evidence type="ECO:0000313" key="17">
    <source>
        <dbReference type="Proteomes" id="UP001151699"/>
    </source>
</evidence>
<dbReference type="GO" id="GO:0042393">
    <property type="term" value="F:histone binding"/>
    <property type="evidence" value="ECO:0007669"/>
    <property type="project" value="TreeGrafter"/>
</dbReference>
<dbReference type="Gene3D" id="2.30.30.140">
    <property type="match status" value="4"/>
</dbReference>
<feature type="repeat" description="MBT" evidence="12">
    <location>
        <begin position="134"/>
        <end position="245"/>
    </location>
</feature>
<keyword evidence="5" id="KW-0862">Zinc</keyword>
<dbReference type="GO" id="GO:0005634">
    <property type="term" value="C:nucleus"/>
    <property type="evidence" value="ECO:0007669"/>
    <property type="project" value="UniProtKB-SubCell"/>
</dbReference>
<dbReference type="PROSITE" id="PS51079">
    <property type="entry name" value="MBT"/>
    <property type="match status" value="4"/>
</dbReference>
<dbReference type="Pfam" id="PF21319">
    <property type="entry name" value="zf-FCS_1"/>
    <property type="match status" value="1"/>
</dbReference>
<keyword evidence="17" id="KW-1185">Reference proteome</keyword>
<protein>
    <submittedName>
        <fullName evidence="16">Polycomb protein Sfmbt</fullName>
    </submittedName>
</protein>
<dbReference type="InterPro" id="IPR038603">
    <property type="entry name" value="Znf_FCS_sf"/>
</dbReference>
<dbReference type="InterPro" id="IPR004092">
    <property type="entry name" value="Mbt"/>
</dbReference>
<evidence type="ECO:0000256" key="12">
    <source>
        <dbReference type="PROSITE-ProRule" id="PRU00459"/>
    </source>
</evidence>
<evidence type="ECO:0000256" key="13">
    <source>
        <dbReference type="SAM" id="MobiDB-lite"/>
    </source>
</evidence>
<feature type="region of interest" description="Disordered" evidence="13">
    <location>
        <begin position="582"/>
        <end position="612"/>
    </location>
</feature>
<dbReference type="GO" id="GO:0006325">
    <property type="term" value="P:chromatin organization"/>
    <property type="evidence" value="ECO:0007669"/>
    <property type="project" value="UniProtKB-KW"/>
</dbReference>
<evidence type="ECO:0000259" key="15">
    <source>
        <dbReference type="PROSITE" id="PS51024"/>
    </source>
</evidence>
<feature type="domain" description="SAM" evidence="14">
    <location>
        <begin position="720"/>
        <end position="783"/>
    </location>
</feature>
<dbReference type="SUPFAM" id="SSF47769">
    <property type="entry name" value="SAM/Pointed domain"/>
    <property type="match status" value="1"/>
</dbReference>
<sequence length="797" mass="90380">MNQSEAVCERCGAIGVKHSFYTKERRFCSMACARNDLDQMNTNKQQYTNATDYNNGSMDATEHDFENQQISQTTSYRFKIVPHSGNSDGVLFKDLLPQEELPQIPKGHRLPSPCPQDDKILSVRRKPSVFFNSYDWTPQLQSNANFNAADVTCFPHTPGYDMWTNIGVGMKVEVENTDCDNKGILGLTPHSFWVATVYRICGYKALLRYEGYDDDDSNDFWINLCSSEVHPVGWCATRGKPLIPPKSIENKYSDWKELLVRHLSGARTLPSTFYNKISDSFVSRFRTGLILEVVDKNRISQVKLATVHQIVGKRLFVTYFDAPPDDNGFWCHEDSSLIHPVGWATLVGHNLSAPEEYVERMIAGREQVIDAYEEDSTFELFKMNFAFEEYYLGGKTSSFREGMKLEAIDPLNLSSICVATVMAVLKYGYMMIRIDSYDPDASGADWFCYHEKSHCIFPPGFCEENGITLTLPRGYENGNFSWKSYLQRTNSVAAGKHLFNVELPPNSFTVGMKLECADLMDPRLVCVATIAKVVGRLLKVHFDGWEDEYDQWLDCESPDMYPVGWCVLVGHKLEGPRILPKIPATPKISPRTKKRRKRKIKLNNGGKTTNLNLATRNSTMKKDKEIFDQQRLSLKSTHAVKDEADEFSDEFEDEYSYSLSGQSSPIPPTPEPTKTPTPTITAEMFLKSPTPPPLIEKKSNKNIPRLSDAPDLKEVDCLSWTVEDVAEFLRVNDCPAHANAFINKEITGEKMLILTNNDIITMIGLKVGPALKIYDLIQQLRIKIRPHQSKQIKAKVL</sequence>
<evidence type="ECO:0000256" key="6">
    <source>
        <dbReference type="ARBA" id="ARBA00022853"/>
    </source>
</evidence>
<dbReference type="InterPro" id="IPR013761">
    <property type="entry name" value="SAM/pointed_sf"/>
</dbReference>
<name>A0A9Q0S7J1_9DIPT</name>
<feature type="compositionally biased region" description="Basic residues" evidence="13">
    <location>
        <begin position="590"/>
        <end position="601"/>
    </location>
</feature>
<organism evidence="16 17">
    <name type="scientific">Pseudolycoriella hygida</name>
    <dbReference type="NCBI Taxonomy" id="35572"/>
    <lineage>
        <taxon>Eukaryota</taxon>
        <taxon>Metazoa</taxon>
        <taxon>Ecdysozoa</taxon>
        <taxon>Arthropoda</taxon>
        <taxon>Hexapoda</taxon>
        <taxon>Insecta</taxon>
        <taxon>Pterygota</taxon>
        <taxon>Neoptera</taxon>
        <taxon>Endopterygota</taxon>
        <taxon>Diptera</taxon>
        <taxon>Nematocera</taxon>
        <taxon>Sciaroidea</taxon>
        <taxon>Sciaridae</taxon>
        <taxon>Pseudolycoriella</taxon>
    </lineage>
</organism>
<evidence type="ECO:0000256" key="9">
    <source>
        <dbReference type="ARBA" id="ARBA00023163"/>
    </source>
</evidence>
<dbReference type="Gene3D" id="1.10.150.50">
    <property type="entry name" value="Transcription Factor, Ets-1"/>
    <property type="match status" value="1"/>
</dbReference>
<dbReference type="PANTHER" id="PTHR12247:SF104">
    <property type="entry name" value="POLYCOMB PROTEIN SFMBT"/>
    <property type="match status" value="1"/>
</dbReference>
<proteinExistence type="predicted"/>
<feature type="repeat" description="MBT" evidence="12">
    <location>
        <begin position="253"/>
        <end position="354"/>
    </location>
</feature>
<dbReference type="Pfam" id="PF02820">
    <property type="entry name" value="MBT"/>
    <property type="match status" value="4"/>
</dbReference>
<dbReference type="GO" id="GO:0003682">
    <property type="term" value="F:chromatin binding"/>
    <property type="evidence" value="ECO:0007669"/>
    <property type="project" value="TreeGrafter"/>
</dbReference>
<dbReference type="CDD" id="cd20100">
    <property type="entry name" value="MBT_dSfmbt-like_rpt4"/>
    <property type="match status" value="1"/>
</dbReference>
<accession>A0A9Q0S7J1</accession>
<dbReference type="EMBL" id="WJQU01000001">
    <property type="protein sequence ID" value="KAJ6646973.1"/>
    <property type="molecule type" value="Genomic_DNA"/>
</dbReference>
<evidence type="ECO:0000256" key="3">
    <source>
        <dbReference type="ARBA" id="ARBA00022737"/>
    </source>
</evidence>
<comment type="subcellular location">
    <subcellularLocation>
        <location evidence="1">Nucleus</location>
    </subcellularLocation>
</comment>
<dbReference type="Pfam" id="PF00536">
    <property type="entry name" value="SAM_1"/>
    <property type="match status" value="1"/>
</dbReference>